<feature type="region of interest" description="Disordered" evidence="1">
    <location>
        <begin position="22"/>
        <end position="46"/>
    </location>
</feature>
<reference evidence="2" key="1">
    <citation type="submission" date="2021-09" db="EMBL/GenBank/DDBJ databases">
        <title>The genome of Mauremys mutica provides insights into the evolution of semi-aquatic lifestyle.</title>
        <authorList>
            <person name="Gong S."/>
            <person name="Gao Y."/>
        </authorList>
    </citation>
    <scope>NUCLEOTIDE SEQUENCE</scope>
    <source>
        <strain evidence="2">MM-2020</strain>
        <tissue evidence="2">Muscle</tissue>
    </source>
</reference>
<evidence type="ECO:0000313" key="3">
    <source>
        <dbReference type="Proteomes" id="UP000827986"/>
    </source>
</evidence>
<organism evidence="2 3">
    <name type="scientific">Mauremys mutica</name>
    <name type="common">yellowpond turtle</name>
    <dbReference type="NCBI Taxonomy" id="74926"/>
    <lineage>
        <taxon>Eukaryota</taxon>
        <taxon>Metazoa</taxon>
        <taxon>Chordata</taxon>
        <taxon>Craniata</taxon>
        <taxon>Vertebrata</taxon>
        <taxon>Euteleostomi</taxon>
        <taxon>Archelosauria</taxon>
        <taxon>Testudinata</taxon>
        <taxon>Testudines</taxon>
        <taxon>Cryptodira</taxon>
        <taxon>Durocryptodira</taxon>
        <taxon>Testudinoidea</taxon>
        <taxon>Geoemydidae</taxon>
        <taxon>Geoemydinae</taxon>
        <taxon>Mauremys</taxon>
    </lineage>
</organism>
<evidence type="ECO:0000313" key="2">
    <source>
        <dbReference type="EMBL" id="KAH1171747.1"/>
    </source>
</evidence>
<dbReference type="EMBL" id="JAHDVG010000483">
    <property type="protein sequence ID" value="KAH1171747.1"/>
    <property type="molecule type" value="Genomic_DNA"/>
</dbReference>
<comment type="caution">
    <text evidence="2">The sequence shown here is derived from an EMBL/GenBank/DDBJ whole genome shotgun (WGS) entry which is preliminary data.</text>
</comment>
<dbReference type="AlphaFoldDB" id="A0A9D4AQ22"/>
<accession>A0A9D4AQ22</accession>
<protein>
    <submittedName>
        <fullName evidence="2">Uncharacterized protein</fullName>
    </submittedName>
</protein>
<dbReference type="Proteomes" id="UP000827986">
    <property type="component" value="Unassembled WGS sequence"/>
</dbReference>
<gene>
    <name evidence="2" type="ORF">KIL84_007365</name>
</gene>
<feature type="non-terminal residue" evidence="2">
    <location>
        <position position="1"/>
    </location>
</feature>
<proteinExistence type="predicted"/>
<name>A0A9D4AQ22_9SAUR</name>
<evidence type="ECO:0000256" key="1">
    <source>
        <dbReference type="SAM" id="MobiDB-lite"/>
    </source>
</evidence>
<sequence length="75" mass="8682">SVWWGPEQPAVTLLLSRNLFPRPQLPGRRAPVGPHTLKRSQSQHLLPPRQVTWSLLEFQPPCAEPERRKSPSRRQ</sequence>
<keyword evidence="3" id="KW-1185">Reference proteome</keyword>